<keyword evidence="1" id="KW-0812">Transmembrane</keyword>
<dbReference type="GO" id="GO:0008233">
    <property type="term" value="F:peptidase activity"/>
    <property type="evidence" value="ECO:0007669"/>
    <property type="project" value="UniProtKB-KW"/>
</dbReference>
<accession>A0ABZ0IGS8</accession>
<feature type="transmembrane region" description="Helical" evidence="1">
    <location>
        <begin position="143"/>
        <end position="166"/>
    </location>
</feature>
<protein>
    <submittedName>
        <fullName evidence="3">CPBP family glutamic-type intramembrane protease</fullName>
        <ecNumber evidence="3">3.4.-.-</ecNumber>
    </submittedName>
</protein>
<evidence type="ECO:0000259" key="2">
    <source>
        <dbReference type="Pfam" id="PF02517"/>
    </source>
</evidence>
<dbReference type="EC" id="3.4.-.-" evidence="3"/>
<keyword evidence="3" id="KW-0378">Hydrolase</keyword>
<gene>
    <name evidence="3" type="ORF">RT717_14285</name>
</gene>
<keyword evidence="1" id="KW-1133">Transmembrane helix</keyword>
<evidence type="ECO:0000256" key="1">
    <source>
        <dbReference type="SAM" id="Phobius"/>
    </source>
</evidence>
<dbReference type="EMBL" id="CP136051">
    <property type="protein sequence ID" value="WOK04245.1"/>
    <property type="molecule type" value="Genomic_DNA"/>
</dbReference>
<evidence type="ECO:0000313" key="4">
    <source>
        <dbReference type="Proteomes" id="UP001302349"/>
    </source>
</evidence>
<feature type="transmembrane region" description="Helical" evidence="1">
    <location>
        <begin position="247"/>
        <end position="263"/>
    </location>
</feature>
<evidence type="ECO:0000313" key="3">
    <source>
        <dbReference type="EMBL" id="WOK04245.1"/>
    </source>
</evidence>
<feature type="transmembrane region" description="Helical" evidence="1">
    <location>
        <begin position="173"/>
        <end position="195"/>
    </location>
</feature>
<feature type="transmembrane region" description="Helical" evidence="1">
    <location>
        <begin position="100"/>
        <end position="123"/>
    </location>
</feature>
<sequence length="319" mass="36446">MINPFLAGMNKRSTKDLKQVIAESQKYTAEAIEAALVVLKERQVEVDLPIVATQPLSEQKAVRKKKGFRFLRHYVRFILHPDVHAIEAGLIGKTMIALRFYAVSILLYLPLVYLLPLLAKIPGVSFPTSKPIFPGESLNQLDLIMFVMVMPPLVGLVEEFAFRLFLDRFNKKYAYISLSMICSYFIINTFAMLLYPDYFEGTGITGQLLFTFIMLGAFSAIIYIALSNSPTVTKFLENIWETDFKKVFYLSAIIFAVSHLRNYDWEPQSFILLPVVLFPYFNYAFLFSLLRIRLGIVYAISIHALVDLIAVLIFVSKMS</sequence>
<feature type="transmembrane region" description="Helical" evidence="1">
    <location>
        <begin position="207"/>
        <end position="226"/>
    </location>
</feature>
<name>A0ABZ0IGS8_9BACT</name>
<dbReference type="Pfam" id="PF02517">
    <property type="entry name" value="Rce1-like"/>
    <property type="match status" value="1"/>
</dbReference>
<keyword evidence="1" id="KW-0472">Membrane</keyword>
<feature type="transmembrane region" description="Helical" evidence="1">
    <location>
        <begin position="269"/>
        <end position="289"/>
    </location>
</feature>
<feature type="transmembrane region" description="Helical" evidence="1">
    <location>
        <begin position="296"/>
        <end position="315"/>
    </location>
</feature>
<keyword evidence="4" id="KW-1185">Reference proteome</keyword>
<feature type="domain" description="CAAX prenyl protease 2/Lysostaphin resistance protein A-like" evidence="2">
    <location>
        <begin position="143"/>
        <end position="309"/>
    </location>
</feature>
<dbReference type="InterPro" id="IPR003675">
    <property type="entry name" value="Rce1/LyrA-like_dom"/>
</dbReference>
<organism evidence="3 4">
    <name type="scientific">Imperialibacter roseus</name>
    <dbReference type="NCBI Taxonomy" id="1324217"/>
    <lineage>
        <taxon>Bacteria</taxon>
        <taxon>Pseudomonadati</taxon>
        <taxon>Bacteroidota</taxon>
        <taxon>Cytophagia</taxon>
        <taxon>Cytophagales</taxon>
        <taxon>Flammeovirgaceae</taxon>
        <taxon>Imperialibacter</taxon>
    </lineage>
</organism>
<proteinExistence type="predicted"/>
<reference evidence="3 4" key="1">
    <citation type="journal article" date="2023" name="Microbiol. Resour. Announc.">
        <title>Complete Genome Sequence of Imperialibacter roseus strain P4T.</title>
        <authorList>
            <person name="Tizabi D.R."/>
            <person name="Bachvaroff T."/>
            <person name="Hill R.T."/>
        </authorList>
    </citation>
    <scope>NUCLEOTIDE SEQUENCE [LARGE SCALE GENOMIC DNA]</scope>
    <source>
        <strain evidence="3 4">P4T</strain>
    </source>
</reference>
<dbReference type="Proteomes" id="UP001302349">
    <property type="component" value="Chromosome"/>
</dbReference>
<dbReference type="GO" id="GO:0006508">
    <property type="term" value="P:proteolysis"/>
    <property type="evidence" value="ECO:0007669"/>
    <property type="project" value="UniProtKB-KW"/>
</dbReference>
<keyword evidence="3" id="KW-0645">Protease</keyword>
<dbReference type="RefSeq" id="WP_317487060.1">
    <property type="nucleotide sequence ID" value="NZ_CP136051.1"/>
</dbReference>